<dbReference type="PANTHER" id="PTHR45458">
    <property type="entry name" value="SHORT-CHAIN DEHYDROGENASE/REDUCTASE SDR"/>
    <property type="match status" value="1"/>
</dbReference>
<dbReference type="Proteomes" id="UP000218811">
    <property type="component" value="Unassembled WGS sequence"/>
</dbReference>
<dbReference type="InterPro" id="IPR002347">
    <property type="entry name" value="SDR_fam"/>
</dbReference>
<dbReference type="PANTHER" id="PTHR45458:SF1">
    <property type="entry name" value="SHORT CHAIN DEHYDROGENASE"/>
    <property type="match status" value="1"/>
</dbReference>
<dbReference type="GO" id="GO:0016616">
    <property type="term" value="F:oxidoreductase activity, acting on the CH-OH group of donors, NAD or NADP as acceptor"/>
    <property type="evidence" value="ECO:0007669"/>
    <property type="project" value="TreeGrafter"/>
</dbReference>
<name>A0A2H3JA60_WOLCO</name>
<dbReference type="CDD" id="cd05325">
    <property type="entry name" value="carb_red_sniffer_like_SDR_c"/>
    <property type="match status" value="1"/>
</dbReference>
<dbReference type="PRINTS" id="PR00081">
    <property type="entry name" value="GDHRDH"/>
</dbReference>
<proteinExistence type="inferred from homology"/>
<evidence type="ECO:0000256" key="1">
    <source>
        <dbReference type="RuleBase" id="RU000363"/>
    </source>
</evidence>
<dbReference type="EMBL" id="KB467965">
    <property type="protein sequence ID" value="PCH39152.1"/>
    <property type="molecule type" value="Genomic_DNA"/>
</dbReference>
<dbReference type="Pfam" id="PF00106">
    <property type="entry name" value="adh_short"/>
    <property type="match status" value="1"/>
</dbReference>
<dbReference type="PRINTS" id="PR00080">
    <property type="entry name" value="SDRFAMILY"/>
</dbReference>
<comment type="similarity">
    <text evidence="1">Belongs to the short-chain dehydrogenases/reductases (SDR) family.</text>
</comment>
<dbReference type="Gene3D" id="3.40.50.720">
    <property type="entry name" value="NAD(P)-binding Rossmann-like Domain"/>
    <property type="match status" value="1"/>
</dbReference>
<dbReference type="InterPro" id="IPR036291">
    <property type="entry name" value="NAD(P)-bd_dom_sf"/>
</dbReference>
<keyword evidence="3" id="KW-1185">Reference proteome</keyword>
<dbReference type="SUPFAM" id="SSF51735">
    <property type="entry name" value="NAD(P)-binding Rossmann-fold domains"/>
    <property type="match status" value="1"/>
</dbReference>
<evidence type="ECO:0008006" key="4">
    <source>
        <dbReference type="Google" id="ProtNLM"/>
    </source>
</evidence>
<dbReference type="InterPro" id="IPR052184">
    <property type="entry name" value="SDR_enzymes"/>
</dbReference>
<evidence type="ECO:0000313" key="2">
    <source>
        <dbReference type="EMBL" id="PCH39152.1"/>
    </source>
</evidence>
<dbReference type="OrthoDB" id="9876299at2759"/>
<accession>A0A2H3JA60</accession>
<dbReference type="OMA" id="FKHAGYG"/>
<protein>
    <recommendedName>
        <fullName evidence="4">NAD(P)-binding protein</fullName>
    </recommendedName>
</protein>
<reference evidence="2 3" key="1">
    <citation type="journal article" date="2012" name="Science">
        <title>The Paleozoic origin of enzymatic lignin decomposition reconstructed from 31 fungal genomes.</title>
        <authorList>
            <person name="Floudas D."/>
            <person name="Binder M."/>
            <person name="Riley R."/>
            <person name="Barry K."/>
            <person name="Blanchette R.A."/>
            <person name="Henrissat B."/>
            <person name="Martinez A.T."/>
            <person name="Otillar R."/>
            <person name="Spatafora J.W."/>
            <person name="Yadav J.S."/>
            <person name="Aerts A."/>
            <person name="Benoit I."/>
            <person name="Boyd A."/>
            <person name="Carlson A."/>
            <person name="Copeland A."/>
            <person name="Coutinho P.M."/>
            <person name="de Vries R.P."/>
            <person name="Ferreira P."/>
            <person name="Findley K."/>
            <person name="Foster B."/>
            <person name="Gaskell J."/>
            <person name="Glotzer D."/>
            <person name="Gorecki P."/>
            <person name="Heitman J."/>
            <person name="Hesse C."/>
            <person name="Hori C."/>
            <person name="Igarashi K."/>
            <person name="Jurgens J.A."/>
            <person name="Kallen N."/>
            <person name="Kersten P."/>
            <person name="Kohler A."/>
            <person name="Kuees U."/>
            <person name="Kumar T.K.A."/>
            <person name="Kuo A."/>
            <person name="LaButti K."/>
            <person name="Larrondo L.F."/>
            <person name="Lindquist E."/>
            <person name="Ling A."/>
            <person name="Lombard V."/>
            <person name="Lucas S."/>
            <person name="Lundell T."/>
            <person name="Martin R."/>
            <person name="McLaughlin D.J."/>
            <person name="Morgenstern I."/>
            <person name="Morin E."/>
            <person name="Murat C."/>
            <person name="Nagy L.G."/>
            <person name="Nolan M."/>
            <person name="Ohm R.A."/>
            <person name="Patyshakuliyeva A."/>
            <person name="Rokas A."/>
            <person name="Ruiz-Duenas F.J."/>
            <person name="Sabat G."/>
            <person name="Salamov A."/>
            <person name="Samejima M."/>
            <person name="Schmutz J."/>
            <person name="Slot J.C."/>
            <person name="St John F."/>
            <person name="Stenlid J."/>
            <person name="Sun H."/>
            <person name="Sun S."/>
            <person name="Syed K."/>
            <person name="Tsang A."/>
            <person name="Wiebenga A."/>
            <person name="Young D."/>
            <person name="Pisabarro A."/>
            <person name="Eastwood D.C."/>
            <person name="Martin F."/>
            <person name="Cullen D."/>
            <person name="Grigoriev I.V."/>
            <person name="Hibbett D.S."/>
        </authorList>
    </citation>
    <scope>NUCLEOTIDE SEQUENCE [LARGE SCALE GENOMIC DNA]</scope>
    <source>
        <strain evidence="2 3">MD-104</strain>
    </source>
</reference>
<evidence type="ECO:0000313" key="3">
    <source>
        <dbReference type="Proteomes" id="UP000218811"/>
    </source>
</evidence>
<dbReference type="AlphaFoldDB" id="A0A2H3JA60"/>
<organism evidence="2 3">
    <name type="scientific">Wolfiporia cocos (strain MD-104)</name>
    <name type="common">Brown rot fungus</name>
    <dbReference type="NCBI Taxonomy" id="742152"/>
    <lineage>
        <taxon>Eukaryota</taxon>
        <taxon>Fungi</taxon>
        <taxon>Dikarya</taxon>
        <taxon>Basidiomycota</taxon>
        <taxon>Agaricomycotina</taxon>
        <taxon>Agaricomycetes</taxon>
        <taxon>Polyporales</taxon>
        <taxon>Phaeolaceae</taxon>
        <taxon>Wolfiporia</taxon>
    </lineage>
</organism>
<sequence length="232" mass="25176">MSVTWLVTGCSRGLGFELVKQLASESSNIVIATCRNPDRATALQDLRYGAIGMLHIVQLDVTDEESIYASVQIVEDIVKEKGIDYLYNNAGIDNEDNAFNIKSEDLLRILRTNVVAPALISQVYLPLVERSARKVIVNVSSSFGSIGVDKGPYLAAYSISKAALNMLTYKQAVAKPNITVIALDPGWTKTDMGGPSAALEPHESVAQQIQVVTSAAKDSGRFLNYSGRILPW</sequence>
<gene>
    <name evidence="2" type="ORF">WOLCODRAFT_29407</name>
</gene>